<keyword evidence="2" id="KW-1185">Reference proteome</keyword>
<dbReference type="PIRSF" id="PIRSF005357">
    <property type="entry name" value="UCP005357"/>
    <property type="match status" value="1"/>
</dbReference>
<sequence length="350" mass="39733">MKIWIDILTPKQLLFSEPIIEKLGKKNRILCTSRDYEEVSKLAKIRNFDLIFVGKHGGGSKNSKLKAGIERMEKLTRKIEAFSPDLVISFCSPEAARISFGLGIKHIAFCDSPHAEAVMRLTLPLIQKLLIPYTIPKKEFSKFGINEKNIISYKSIDAAVTIKRKTNQSVRLPFKNNHKKNILIRIEEEEAAYTKKSNKIIPIIENIISQFSDENIVILGRYTEQIQKLQKKVGKDAKVVKMSFDGKYLLKNTDVFIGSGGTMTAESALMGVPTISYNAVPNLIENFLVKKRLVKRETNPKRVSKQITKFFESKKQLNQQKAKKILNQMEDPIDKLIRVSGISLVLGKLE</sequence>
<gene>
    <name evidence="1" type="ordered locus">Nmar_0093</name>
</gene>
<name>A9A132_NITMS</name>
<evidence type="ECO:0000313" key="2">
    <source>
        <dbReference type="Proteomes" id="UP000000792"/>
    </source>
</evidence>
<dbReference type="EMBL" id="CP000866">
    <property type="protein sequence ID" value="ABX11993.1"/>
    <property type="molecule type" value="Genomic_DNA"/>
</dbReference>
<dbReference type="Pfam" id="PF04007">
    <property type="entry name" value="DUF354"/>
    <property type="match status" value="1"/>
</dbReference>
<evidence type="ECO:0000313" key="1">
    <source>
        <dbReference type="EMBL" id="ABX11993.1"/>
    </source>
</evidence>
<dbReference type="Proteomes" id="UP000000792">
    <property type="component" value="Chromosome"/>
</dbReference>
<dbReference type="InParanoid" id="A9A132"/>
<dbReference type="HOGENOM" id="CLU_067068_0_0_2"/>
<dbReference type="GeneID" id="5772949"/>
<reference evidence="1 2" key="1">
    <citation type="journal article" date="2010" name="Proc. Natl. Acad. Sci. U.S.A.">
        <title>Nitrosopumilus maritimus genome reveals unique mechanisms for nitrification and autotrophy in globally distributed marine crenarchaea.</title>
        <authorList>
            <person name="Walker C.B."/>
            <person name="de la Torre J.R."/>
            <person name="Klotz M.G."/>
            <person name="Urakawa H."/>
            <person name="Pinel N."/>
            <person name="Arp D.J."/>
            <person name="Brochier-Armanet C."/>
            <person name="Chain P.S."/>
            <person name="Chan P.P."/>
            <person name="Gollabgir A."/>
            <person name="Hemp J."/>
            <person name="Hugler M."/>
            <person name="Karr E.A."/>
            <person name="Konneke M."/>
            <person name="Shin M."/>
            <person name="Lawton T.J."/>
            <person name="Lowe T."/>
            <person name="Martens-Habbena W."/>
            <person name="Sayavedra-Soto L.A."/>
            <person name="Lang D."/>
            <person name="Sievert S.M."/>
            <person name="Rosenzweig A.C."/>
            <person name="Manning G."/>
            <person name="Stahl D.A."/>
        </authorList>
    </citation>
    <scope>NUCLEOTIDE SEQUENCE [LARGE SCALE GENOMIC DNA]</scope>
    <source>
        <strain evidence="1 2">SCM1</strain>
    </source>
</reference>
<dbReference type="AlphaFoldDB" id="A9A132"/>
<dbReference type="OrthoDB" id="185087at2157"/>
<dbReference type="EnsemblBacteria" id="ABX11993">
    <property type="protein sequence ID" value="ABX11993"/>
    <property type="gene ID" value="Nmar_0093"/>
</dbReference>
<proteinExistence type="predicted"/>
<dbReference type="KEGG" id="nmr:Nmar_0093"/>
<dbReference type="PANTHER" id="PTHR39662">
    <property type="entry name" value="DUF354 DOMAIN-CONTAINING PROTEIN-RELATED"/>
    <property type="match status" value="1"/>
</dbReference>
<dbReference type="eggNOG" id="arCOG01395">
    <property type="taxonomic scope" value="Archaea"/>
</dbReference>
<dbReference type="RefSeq" id="WP_012214480.1">
    <property type="nucleotide sequence ID" value="NC_010085.1"/>
</dbReference>
<dbReference type="SUPFAM" id="SSF53756">
    <property type="entry name" value="UDP-Glycosyltransferase/glycogen phosphorylase"/>
    <property type="match status" value="1"/>
</dbReference>
<dbReference type="PhylomeDB" id="A9A132"/>
<evidence type="ECO:0008006" key="3">
    <source>
        <dbReference type="Google" id="ProtNLM"/>
    </source>
</evidence>
<organism evidence="1 2">
    <name type="scientific">Nitrosopumilus maritimus (strain SCM1)</name>
    <dbReference type="NCBI Taxonomy" id="436308"/>
    <lineage>
        <taxon>Archaea</taxon>
        <taxon>Nitrososphaerota</taxon>
        <taxon>Nitrososphaeria</taxon>
        <taxon>Nitrosopumilales</taxon>
        <taxon>Nitrosopumilaceae</taxon>
        <taxon>Nitrosopumilus</taxon>
    </lineage>
</organism>
<dbReference type="STRING" id="436308.Nmar_0093"/>
<dbReference type="Gene3D" id="3.40.50.2000">
    <property type="entry name" value="Glycogen Phosphorylase B"/>
    <property type="match status" value="1"/>
</dbReference>
<protein>
    <recommendedName>
        <fullName evidence="3">Lipid-A-disaccharide synthase</fullName>
    </recommendedName>
</protein>
<dbReference type="PANTHER" id="PTHR39662:SF1">
    <property type="entry name" value="DUF354 DOMAIN-CONTAINING PROTEIN"/>
    <property type="match status" value="1"/>
</dbReference>
<dbReference type="InterPro" id="IPR007152">
    <property type="entry name" value="DUF354"/>
</dbReference>
<accession>A9A132</accession>